<sequence>MSKAPNKTADERYTTNLYGVKFILAGTLSEEENSSDSFPPFLLKGLLRLIFNPSFFFCIRDIISWTKEESHSGTPNLQQSGFHEEAPKNAKNRIITSILLHC</sequence>
<keyword evidence="2" id="KW-1185">Reference proteome</keyword>
<evidence type="ECO:0000313" key="2">
    <source>
        <dbReference type="Proteomes" id="UP001234178"/>
    </source>
</evidence>
<evidence type="ECO:0000313" key="1">
    <source>
        <dbReference type="EMBL" id="KAK4011062.1"/>
    </source>
</evidence>
<gene>
    <name evidence="1" type="ORF">OUZ56_020183</name>
</gene>
<dbReference type="EMBL" id="JAOYFB010000003">
    <property type="protein sequence ID" value="KAK4011062.1"/>
    <property type="molecule type" value="Genomic_DNA"/>
</dbReference>
<reference evidence="1 2" key="1">
    <citation type="journal article" date="2023" name="Nucleic Acids Res.">
        <title>The hologenome of Daphnia magna reveals possible DNA methylation and microbiome-mediated evolution of the host genome.</title>
        <authorList>
            <person name="Chaturvedi A."/>
            <person name="Li X."/>
            <person name="Dhandapani V."/>
            <person name="Marshall H."/>
            <person name="Kissane S."/>
            <person name="Cuenca-Cambronero M."/>
            <person name="Asole G."/>
            <person name="Calvet F."/>
            <person name="Ruiz-Romero M."/>
            <person name="Marangio P."/>
            <person name="Guigo R."/>
            <person name="Rago D."/>
            <person name="Mirbahai L."/>
            <person name="Eastwood N."/>
            <person name="Colbourne J.K."/>
            <person name="Zhou J."/>
            <person name="Mallon E."/>
            <person name="Orsini L."/>
        </authorList>
    </citation>
    <scope>NUCLEOTIDE SEQUENCE [LARGE SCALE GENOMIC DNA]</scope>
    <source>
        <strain evidence="1">LRV0_1</strain>
    </source>
</reference>
<accession>A0ABQ9ZDS8</accession>
<proteinExistence type="predicted"/>
<comment type="caution">
    <text evidence="1">The sequence shown here is derived from an EMBL/GenBank/DDBJ whole genome shotgun (WGS) entry which is preliminary data.</text>
</comment>
<name>A0ABQ9ZDS8_9CRUS</name>
<organism evidence="1 2">
    <name type="scientific">Daphnia magna</name>
    <dbReference type="NCBI Taxonomy" id="35525"/>
    <lineage>
        <taxon>Eukaryota</taxon>
        <taxon>Metazoa</taxon>
        <taxon>Ecdysozoa</taxon>
        <taxon>Arthropoda</taxon>
        <taxon>Crustacea</taxon>
        <taxon>Branchiopoda</taxon>
        <taxon>Diplostraca</taxon>
        <taxon>Cladocera</taxon>
        <taxon>Anomopoda</taxon>
        <taxon>Daphniidae</taxon>
        <taxon>Daphnia</taxon>
    </lineage>
</organism>
<dbReference type="Proteomes" id="UP001234178">
    <property type="component" value="Unassembled WGS sequence"/>
</dbReference>
<protein>
    <submittedName>
        <fullName evidence="1">Uncharacterized protein</fullName>
    </submittedName>
</protein>